<dbReference type="eggNOG" id="COG1554">
    <property type="taxonomic scope" value="Bacteria"/>
</dbReference>
<reference evidence="3" key="1">
    <citation type="submission" date="2009-11" db="EMBL/GenBank/DDBJ databases">
        <title>The complete chromosome of Xylanimonas cellulosilytica DSM 15894.</title>
        <authorList>
            <consortium name="US DOE Joint Genome Institute (JGI-PGF)"/>
            <person name="Lucas S."/>
            <person name="Copeland A."/>
            <person name="Lapidus A."/>
            <person name="Glavina del Rio T."/>
            <person name="Dalin E."/>
            <person name="Tice H."/>
            <person name="Bruce D."/>
            <person name="Goodwin L."/>
            <person name="Pitluck S."/>
            <person name="Kyrpides N."/>
            <person name="Mavromatis K."/>
            <person name="Ivanova N."/>
            <person name="Mikhailova N."/>
            <person name="Foster B."/>
            <person name="Clum A."/>
            <person name="Brettin T."/>
            <person name="Detter J.C."/>
            <person name="Han C."/>
            <person name="Larimer F."/>
            <person name="Land M."/>
            <person name="Hauser L."/>
            <person name="Markowitz V."/>
            <person name="Cheng J.F."/>
            <person name="Hugenholtz P."/>
            <person name="Woyke T."/>
            <person name="Wu D."/>
            <person name="Gehrich-Schroeter G."/>
            <person name="Schneider S."/>
            <person name="Pukall S.R."/>
            <person name="Klenk H.P."/>
            <person name="Eisen J.A."/>
        </authorList>
    </citation>
    <scope>NUCLEOTIDE SEQUENCE [LARGE SCALE GENOMIC DNA]</scope>
    <source>
        <strain evidence="3">DSM 15894 / CECT 5975 / LMG 20990 / XIL07</strain>
    </source>
</reference>
<dbReference type="STRING" id="446471.Xcel_2658"/>
<feature type="compositionally biased region" description="Pro residues" evidence="1">
    <location>
        <begin position="212"/>
        <end position="240"/>
    </location>
</feature>
<dbReference type="KEGG" id="xce:Xcel_2658"/>
<dbReference type="HOGENOM" id="CLU_024197_0_0_11"/>
<dbReference type="GO" id="GO:0005975">
    <property type="term" value="P:carbohydrate metabolic process"/>
    <property type="evidence" value="ECO:0007669"/>
    <property type="project" value="InterPro"/>
</dbReference>
<dbReference type="OrthoDB" id="127395at2"/>
<evidence type="ECO:0000256" key="1">
    <source>
        <dbReference type="SAM" id="MobiDB-lite"/>
    </source>
</evidence>
<sequence>MTSPYAAPATGRVDRDALLDRHSPRVTAIDPRSPLQVGNGELAFTADVTGLQTLPESYPVAGTGTLLGTMAQWSWHSVPFDTLPGVPPGTPEPTIESTLREYDSPRGPVPYVDLSTEQWGEPGGEPSLAEEWLRSNPHRLDLGRIGLWLPGGVTADDVTDVDQRLDLATGVLTSAFTVRDQRFRVTTAVHPERDELAIRVERAPTAVEPVETTPPPVVEPTEPTPPRAVEPAHTTPPPVVEPVETTPHRDPVSTTPTTGPAAVGLELAFPYGSQAWGDAQDWNHPEAHTTTVTALDGGFVVGRVLDGTRYTAAITVTGVTLTEPAPHHIRLVAEGGSLQAVIAFAPAVAGSPQAALPEDTFPDVVRACADGWGQFWADGAAISFDGTADPRAAELERRIVLSQYVTAINCAGSTPPAETGLMLNSWRGRFHLEMTWWHTAAFPLWGRPALLERTLAWYATILEPARATAARQGFAGARWPKQTDPSGAETPSSIGTFLVWQQPHPIYLAELLYRASPTPRTLRRWAPIVRASAEFMASFAWPDGDGFHLPAPLVPAQESYARERATTRDPTFELAYWAWGLRVAVQWCERLGEEVPPLWREVAAGMWRPQPRDGVYPAVGVEPWTIRTDHPSMLAALGVVPETGLIDHDVMAATLDDVVATGEQAWDWDSTWGWDYPMGAMTAARLGRPEAAVDWLLADRGKNEHLPNGHNFQTPELPVYLPGNGGLLTAVALMAGGWDGAPHRPAPGFPSTWRVQAEGFTRLP</sequence>
<dbReference type="InterPro" id="IPR008928">
    <property type="entry name" value="6-hairpin_glycosidase_sf"/>
</dbReference>
<dbReference type="Proteomes" id="UP000002255">
    <property type="component" value="Chromosome"/>
</dbReference>
<dbReference type="Gene3D" id="1.50.10.10">
    <property type="match status" value="1"/>
</dbReference>
<evidence type="ECO:0000313" key="2">
    <source>
        <dbReference type="EMBL" id="ACZ31672.1"/>
    </source>
</evidence>
<reference evidence="2 3" key="2">
    <citation type="journal article" date="2010" name="Stand. Genomic Sci.">
        <title>Complete genome sequence of Xylanimonas cellulosilytica type strain (XIL07).</title>
        <authorList>
            <person name="Foster B."/>
            <person name="Pukall R."/>
            <person name="Abt B."/>
            <person name="Nolan M."/>
            <person name="Glavina Del Rio T."/>
            <person name="Chen F."/>
            <person name="Lucas S."/>
            <person name="Tice H."/>
            <person name="Pitluck S."/>
            <person name="Cheng J.-F."/>
            <person name="Chertkov O."/>
            <person name="Brettin T."/>
            <person name="Han C."/>
            <person name="Detter J.C."/>
            <person name="Bruce D."/>
            <person name="Goodwin L."/>
            <person name="Ivanova N."/>
            <person name="Mavromatis K."/>
            <person name="Pati A."/>
            <person name="Mikhailova N."/>
            <person name="Chen A."/>
            <person name="Palaniappan K."/>
            <person name="Land M."/>
            <person name="Hauser L."/>
            <person name="Chang Y.-J."/>
            <person name="Jeffries C.D."/>
            <person name="Chain P."/>
            <person name="Rohde M."/>
            <person name="Goeker M."/>
            <person name="Bristow J."/>
            <person name="Eisen J.A."/>
            <person name="Markowitz V."/>
            <person name="Hugenholtz P."/>
            <person name="Kyrpides N.C."/>
            <person name="Klenk H.-P."/>
            <person name="Lapidus A."/>
        </authorList>
    </citation>
    <scope>NUCLEOTIDE SEQUENCE [LARGE SCALE GENOMIC DNA]</scope>
    <source>
        <strain evidence="3">DSM 15894 / CECT 5975 / LMG 20990 / XIL07</strain>
    </source>
</reference>
<organism evidence="2 3">
    <name type="scientific">Xylanimonas cellulosilytica (strain DSM 15894 / JCM 12276 / CECT 5975 / KCTC 9989 / LMG 20990 / NBRC 107835 / XIL07)</name>
    <dbReference type="NCBI Taxonomy" id="446471"/>
    <lineage>
        <taxon>Bacteria</taxon>
        <taxon>Bacillati</taxon>
        <taxon>Actinomycetota</taxon>
        <taxon>Actinomycetes</taxon>
        <taxon>Micrococcales</taxon>
        <taxon>Promicromonosporaceae</taxon>
        <taxon>Xylanimonas</taxon>
    </lineage>
</organism>
<evidence type="ECO:0000313" key="3">
    <source>
        <dbReference type="Proteomes" id="UP000002255"/>
    </source>
</evidence>
<name>D1BXA4_XYLCX</name>
<dbReference type="InterPro" id="IPR012341">
    <property type="entry name" value="6hp_glycosidase-like_sf"/>
</dbReference>
<dbReference type="EMBL" id="CP001821">
    <property type="protein sequence ID" value="ACZ31672.1"/>
    <property type="molecule type" value="Genomic_DNA"/>
</dbReference>
<dbReference type="AlphaFoldDB" id="D1BXA4"/>
<protein>
    <recommendedName>
        <fullName evidence="4">Glycoside hydrolase family 65 central catalytic</fullName>
    </recommendedName>
</protein>
<keyword evidence="3" id="KW-1185">Reference proteome</keyword>
<dbReference type="RefSeq" id="WP_012879414.1">
    <property type="nucleotide sequence ID" value="NC_013530.1"/>
</dbReference>
<feature type="region of interest" description="Disordered" evidence="1">
    <location>
        <begin position="208"/>
        <end position="259"/>
    </location>
</feature>
<accession>D1BXA4</accession>
<gene>
    <name evidence="2" type="ordered locus">Xcel_2658</name>
</gene>
<evidence type="ECO:0008006" key="4">
    <source>
        <dbReference type="Google" id="ProtNLM"/>
    </source>
</evidence>
<dbReference type="SUPFAM" id="SSF48208">
    <property type="entry name" value="Six-hairpin glycosidases"/>
    <property type="match status" value="1"/>
</dbReference>
<proteinExistence type="predicted"/>